<reference evidence="2 3" key="1">
    <citation type="submission" date="2019-07" db="EMBL/GenBank/DDBJ databases">
        <title>Genomic Encyclopedia of Archaeal and Bacterial Type Strains, Phase II (KMG-II): from individual species to whole genera.</title>
        <authorList>
            <person name="Goeker M."/>
        </authorList>
    </citation>
    <scope>NUCLEOTIDE SEQUENCE [LARGE SCALE GENOMIC DNA]</scope>
    <source>
        <strain evidence="2 3">ATCC BAA-1139</strain>
    </source>
</reference>
<comment type="caution">
    <text evidence="2">The sequence shown here is derived from an EMBL/GenBank/DDBJ whole genome shotgun (WGS) entry which is preliminary data.</text>
</comment>
<gene>
    <name evidence="2" type="ORF">JN12_00649</name>
</gene>
<dbReference type="RefSeq" id="WP_145018069.1">
    <property type="nucleotide sequence ID" value="NZ_VLLN01000003.1"/>
</dbReference>
<evidence type="ECO:0000256" key="1">
    <source>
        <dbReference type="SAM" id="Coils"/>
    </source>
</evidence>
<evidence type="ECO:0000313" key="2">
    <source>
        <dbReference type="EMBL" id="TWJ32674.1"/>
    </source>
</evidence>
<dbReference type="EMBL" id="VLLN01000003">
    <property type="protein sequence ID" value="TWJ32674.1"/>
    <property type="molecule type" value="Genomic_DNA"/>
</dbReference>
<accession>A0A562WTA8</accession>
<name>A0A562WTA8_9BACT</name>
<feature type="coiled-coil region" evidence="1">
    <location>
        <begin position="185"/>
        <end position="219"/>
    </location>
</feature>
<dbReference type="Proteomes" id="UP000319449">
    <property type="component" value="Unassembled WGS sequence"/>
</dbReference>
<feature type="coiled-coil region" evidence="1">
    <location>
        <begin position="277"/>
        <end position="304"/>
    </location>
</feature>
<keyword evidence="3" id="KW-1185">Reference proteome</keyword>
<proteinExistence type="predicted"/>
<sequence length="587" mass="63811">MSFSFNPSVEYVKIDEPSLYELFQSKSPVVPDDPSFCGRQCEAYICTAREGQQLRIFVSFLDTGFKQIHVYTPDSDPTDAADYLRLLAQAHEFVAAKGFVVEKVNIDFSAAIRQVIIRSLRIMRPPAASQKKLLHLVPPVEKSLIEPAVVEKPLTAPHKEQVAPEQIALLRSELAEALAARDTTAKKSENELAAVQKLLAKAVAEKEALEQQLTAEKAAGAAALEGLQAESAALTAHLVEERAINKSLIEKLQSELDTAAGVANAELAALAGELAGARASLTHLEQVQNELQEARLELTQLSKDNSLILVELEQLAEERKAERAASADELVLLRAENERLTKALLIQEQVAQREQTALRAELRAMVAEMAAGGALPVQHSVPSPDRDNVVAPPAVASTPLTVPEQEHEDLHEEEADASSSGAEEALAMLDPESPFSAAGADSTTEFGLDAGLDTVPYRSSVDVLAVFLSINTVQAVPIGREVQKCSGYVCAVAEEGLPRIYIAWHMPESGRVAVYVPHQQPADKASCATVLRDAIQYFEIMGFMMEKHDLGATPQKRRSVLKKIPVLKRVEKGHAEHPQQEPLRQSA</sequence>
<keyword evidence="1" id="KW-0175">Coiled coil</keyword>
<evidence type="ECO:0000313" key="3">
    <source>
        <dbReference type="Proteomes" id="UP000319449"/>
    </source>
</evidence>
<dbReference type="AlphaFoldDB" id="A0A562WTA8"/>
<protein>
    <submittedName>
        <fullName evidence="2">Uncharacterized protein</fullName>
    </submittedName>
</protein>
<dbReference type="OrthoDB" id="5509154at2"/>
<organism evidence="2 3">
    <name type="scientific">Geobacter argillaceus</name>
    <dbReference type="NCBI Taxonomy" id="345631"/>
    <lineage>
        <taxon>Bacteria</taxon>
        <taxon>Pseudomonadati</taxon>
        <taxon>Thermodesulfobacteriota</taxon>
        <taxon>Desulfuromonadia</taxon>
        <taxon>Geobacterales</taxon>
        <taxon>Geobacteraceae</taxon>
        <taxon>Geobacter</taxon>
    </lineage>
</organism>